<dbReference type="AlphaFoldDB" id="A0A2K3CP54"/>
<sequence>MYAVATIFLAAYLKMTLPGRTQCWSTRRSSWLVEGPRRRSLLAGATPPLAMAVASAGWGGAQTGHCSACWWTSTRTWWCTWTSSTHHRLCEVRAALARRRAALPAGGRTMGGLTCSPSPSVKPLRDGVGT</sequence>
<dbReference type="KEGG" id="cre:CHLRE_17g703495v5"/>
<organism evidence="1 2">
    <name type="scientific">Chlamydomonas reinhardtii</name>
    <name type="common">Chlamydomonas smithii</name>
    <dbReference type="NCBI Taxonomy" id="3055"/>
    <lineage>
        <taxon>Eukaryota</taxon>
        <taxon>Viridiplantae</taxon>
        <taxon>Chlorophyta</taxon>
        <taxon>core chlorophytes</taxon>
        <taxon>Chlorophyceae</taxon>
        <taxon>CS clade</taxon>
        <taxon>Chlamydomonadales</taxon>
        <taxon>Chlamydomonadaceae</taxon>
        <taxon>Chlamydomonas</taxon>
    </lineage>
</organism>
<protein>
    <submittedName>
        <fullName evidence="1">Uncharacterized protein</fullName>
    </submittedName>
</protein>
<dbReference type="GeneID" id="66056913"/>
<dbReference type="Gramene" id="PNW70048">
    <property type="protein sequence ID" value="PNW70048"/>
    <property type="gene ID" value="CHLRE_17g703495v5"/>
</dbReference>
<dbReference type="InParanoid" id="A0A2K3CP54"/>
<reference evidence="1 2" key="1">
    <citation type="journal article" date="2007" name="Science">
        <title>The Chlamydomonas genome reveals the evolution of key animal and plant functions.</title>
        <authorList>
            <person name="Merchant S.S."/>
            <person name="Prochnik S.E."/>
            <person name="Vallon O."/>
            <person name="Harris E.H."/>
            <person name="Karpowicz S.J."/>
            <person name="Witman G.B."/>
            <person name="Terry A."/>
            <person name="Salamov A."/>
            <person name="Fritz-Laylin L.K."/>
            <person name="Marechal-Drouard L."/>
            <person name="Marshall W.F."/>
            <person name="Qu L.H."/>
            <person name="Nelson D.R."/>
            <person name="Sanderfoot A.A."/>
            <person name="Spalding M.H."/>
            <person name="Kapitonov V.V."/>
            <person name="Ren Q."/>
            <person name="Ferris P."/>
            <person name="Lindquist E."/>
            <person name="Shapiro H."/>
            <person name="Lucas S.M."/>
            <person name="Grimwood J."/>
            <person name="Schmutz J."/>
            <person name="Cardol P."/>
            <person name="Cerutti H."/>
            <person name="Chanfreau G."/>
            <person name="Chen C.L."/>
            <person name="Cognat V."/>
            <person name="Croft M.T."/>
            <person name="Dent R."/>
            <person name="Dutcher S."/>
            <person name="Fernandez E."/>
            <person name="Fukuzawa H."/>
            <person name="Gonzalez-Ballester D."/>
            <person name="Gonzalez-Halphen D."/>
            <person name="Hallmann A."/>
            <person name="Hanikenne M."/>
            <person name="Hippler M."/>
            <person name="Inwood W."/>
            <person name="Jabbari K."/>
            <person name="Kalanon M."/>
            <person name="Kuras R."/>
            <person name="Lefebvre P.A."/>
            <person name="Lemaire S.D."/>
            <person name="Lobanov A.V."/>
            <person name="Lohr M."/>
            <person name="Manuell A."/>
            <person name="Meier I."/>
            <person name="Mets L."/>
            <person name="Mittag M."/>
            <person name="Mittelmeier T."/>
            <person name="Moroney J.V."/>
            <person name="Moseley J."/>
            <person name="Napoli C."/>
            <person name="Nedelcu A.M."/>
            <person name="Niyogi K."/>
            <person name="Novoselov S.V."/>
            <person name="Paulsen I.T."/>
            <person name="Pazour G."/>
            <person name="Purton S."/>
            <person name="Ral J.P."/>
            <person name="Riano-Pachon D.M."/>
            <person name="Riekhof W."/>
            <person name="Rymarquis L."/>
            <person name="Schroda M."/>
            <person name="Stern D."/>
            <person name="Umen J."/>
            <person name="Willows R."/>
            <person name="Wilson N."/>
            <person name="Zimmer S.L."/>
            <person name="Allmer J."/>
            <person name="Balk J."/>
            <person name="Bisova K."/>
            <person name="Chen C.J."/>
            <person name="Elias M."/>
            <person name="Gendler K."/>
            <person name="Hauser C."/>
            <person name="Lamb M.R."/>
            <person name="Ledford H."/>
            <person name="Long J.C."/>
            <person name="Minagawa J."/>
            <person name="Page M.D."/>
            <person name="Pan J."/>
            <person name="Pootakham W."/>
            <person name="Roje S."/>
            <person name="Rose A."/>
            <person name="Stahlberg E."/>
            <person name="Terauchi A.M."/>
            <person name="Yang P."/>
            <person name="Ball S."/>
            <person name="Bowler C."/>
            <person name="Dieckmann C.L."/>
            <person name="Gladyshev V.N."/>
            <person name="Green P."/>
            <person name="Jorgensen R."/>
            <person name="Mayfield S."/>
            <person name="Mueller-Roeber B."/>
            <person name="Rajamani S."/>
            <person name="Sayre R.T."/>
            <person name="Brokstein P."/>
            <person name="Dubchak I."/>
            <person name="Goodstein D."/>
            <person name="Hornick L."/>
            <person name="Huang Y.W."/>
            <person name="Jhaveri J."/>
            <person name="Luo Y."/>
            <person name="Martinez D."/>
            <person name="Ngau W.C."/>
            <person name="Otillar B."/>
            <person name="Poliakov A."/>
            <person name="Porter A."/>
            <person name="Szajkowski L."/>
            <person name="Werner G."/>
            <person name="Zhou K."/>
            <person name="Grigoriev I.V."/>
            <person name="Rokhsar D.S."/>
            <person name="Grossman A.R."/>
        </authorList>
    </citation>
    <scope>NUCLEOTIDE SEQUENCE [LARGE SCALE GENOMIC DNA]</scope>
    <source>
        <strain evidence="2">CC-503</strain>
    </source>
</reference>
<dbReference type="EMBL" id="CM008978">
    <property type="protein sequence ID" value="PNW70048.1"/>
    <property type="molecule type" value="Genomic_DNA"/>
</dbReference>
<name>A0A2K3CP54_CHLRE</name>
<dbReference type="RefSeq" id="XP_042914416.1">
    <property type="nucleotide sequence ID" value="XM_043071957.1"/>
</dbReference>
<evidence type="ECO:0000313" key="2">
    <source>
        <dbReference type="Proteomes" id="UP000006906"/>
    </source>
</evidence>
<proteinExistence type="predicted"/>
<gene>
    <name evidence="1" type="ORF">CHLRE_17g703495v5</name>
</gene>
<dbReference type="Proteomes" id="UP000006906">
    <property type="component" value="Chromosome 17"/>
</dbReference>
<accession>A0A2K3CP54</accession>
<keyword evidence="2" id="KW-1185">Reference proteome</keyword>
<evidence type="ECO:0000313" key="1">
    <source>
        <dbReference type="EMBL" id="PNW70048.1"/>
    </source>
</evidence>